<keyword evidence="2" id="KW-1185">Reference proteome</keyword>
<dbReference type="AlphaFoldDB" id="E3MPR1"/>
<reference evidence="1" key="1">
    <citation type="submission" date="2007-07" db="EMBL/GenBank/DDBJ databases">
        <title>PCAP assembly of the Caenorhabditis remanei genome.</title>
        <authorList>
            <consortium name="The Caenorhabditis remanei Sequencing Consortium"/>
            <person name="Wilson R.K."/>
        </authorList>
    </citation>
    <scope>NUCLEOTIDE SEQUENCE [LARGE SCALE GENOMIC DNA]</scope>
    <source>
        <strain evidence="1">PB4641</strain>
    </source>
</reference>
<organism evidence="2">
    <name type="scientific">Caenorhabditis remanei</name>
    <name type="common">Caenorhabditis vulgaris</name>
    <dbReference type="NCBI Taxonomy" id="31234"/>
    <lineage>
        <taxon>Eukaryota</taxon>
        <taxon>Metazoa</taxon>
        <taxon>Ecdysozoa</taxon>
        <taxon>Nematoda</taxon>
        <taxon>Chromadorea</taxon>
        <taxon>Rhabditida</taxon>
        <taxon>Rhabditina</taxon>
        <taxon>Rhabditomorpha</taxon>
        <taxon>Rhabditoidea</taxon>
        <taxon>Rhabditidae</taxon>
        <taxon>Peloderinae</taxon>
        <taxon>Caenorhabditis</taxon>
    </lineage>
</organism>
<sequence>MVPVSRMYHHPDEIRDRVECVV</sequence>
<accession>E3MPR1</accession>
<dbReference type="InParanoid" id="E3MPR1"/>
<proteinExistence type="predicted"/>
<dbReference type="HOGENOM" id="CLU_3425204_0_0_1"/>
<evidence type="ECO:0000313" key="2">
    <source>
        <dbReference type="Proteomes" id="UP000008281"/>
    </source>
</evidence>
<evidence type="ECO:0000313" key="1">
    <source>
        <dbReference type="EMBL" id="EFP06687.1"/>
    </source>
</evidence>
<protein>
    <submittedName>
        <fullName evidence="1">Uncharacterized protein</fullName>
    </submittedName>
</protein>
<dbReference type="EMBL" id="DS268464">
    <property type="protein sequence ID" value="EFP06687.1"/>
    <property type="molecule type" value="Genomic_DNA"/>
</dbReference>
<dbReference type="Proteomes" id="UP000008281">
    <property type="component" value="Unassembled WGS sequence"/>
</dbReference>
<name>E3MPR1_CAERE</name>
<gene>
    <name evidence="1" type="ORF">CRE_12012</name>
</gene>